<protein>
    <submittedName>
        <fullName evidence="2">Uncharacterized protein</fullName>
    </submittedName>
</protein>
<organism evidence="2 3">
    <name type="scientific">Lottia gigantea</name>
    <name type="common">Giant owl limpet</name>
    <dbReference type="NCBI Taxonomy" id="225164"/>
    <lineage>
        <taxon>Eukaryota</taxon>
        <taxon>Metazoa</taxon>
        <taxon>Spiralia</taxon>
        <taxon>Lophotrochozoa</taxon>
        <taxon>Mollusca</taxon>
        <taxon>Gastropoda</taxon>
        <taxon>Patellogastropoda</taxon>
        <taxon>Lottioidea</taxon>
        <taxon>Lottiidae</taxon>
        <taxon>Lottia</taxon>
    </lineage>
</organism>
<dbReference type="RefSeq" id="XP_009064734.1">
    <property type="nucleotide sequence ID" value="XM_009066486.1"/>
</dbReference>
<reference evidence="2 3" key="1">
    <citation type="journal article" date="2013" name="Nature">
        <title>Insights into bilaterian evolution from three spiralian genomes.</title>
        <authorList>
            <person name="Simakov O."/>
            <person name="Marletaz F."/>
            <person name="Cho S.J."/>
            <person name="Edsinger-Gonzales E."/>
            <person name="Havlak P."/>
            <person name="Hellsten U."/>
            <person name="Kuo D.H."/>
            <person name="Larsson T."/>
            <person name="Lv J."/>
            <person name="Arendt D."/>
            <person name="Savage R."/>
            <person name="Osoegawa K."/>
            <person name="de Jong P."/>
            <person name="Grimwood J."/>
            <person name="Chapman J.A."/>
            <person name="Shapiro H."/>
            <person name="Aerts A."/>
            <person name="Otillar R.P."/>
            <person name="Terry A.Y."/>
            <person name="Boore J.L."/>
            <person name="Grigoriev I.V."/>
            <person name="Lindberg D.R."/>
            <person name="Seaver E.C."/>
            <person name="Weisblat D.A."/>
            <person name="Putnam N.H."/>
            <person name="Rokhsar D.S."/>
        </authorList>
    </citation>
    <scope>NUCLEOTIDE SEQUENCE [LARGE SCALE GENOMIC DNA]</scope>
</reference>
<sequence>ERRSLIEGNGIQLPLQPVENITISAELDPVNISEEMSKTAMWRTIVANDSSSNLVNDESRHSSSKNRKKKHSSKKSSRDKSDKTSCDNLPTIPGSPGSNEEHRESPKKKAPVKFYIDDDIHEEKESLIRPPEIIVDPPSEVNLSSPEHEESKA</sequence>
<proteinExistence type="predicted"/>
<feature type="compositionally biased region" description="Basic and acidic residues" evidence="1">
    <location>
        <begin position="76"/>
        <end position="85"/>
    </location>
</feature>
<evidence type="ECO:0000256" key="1">
    <source>
        <dbReference type="SAM" id="MobiDB-lite"/>
    </source>
</evidence>
<evidence type="ECO:0000313" key="2">
    <source>
        <dbReference type="EMBL" id="ESO84531.1"/>
    </source>
</evidence>
<dbReference type="AlphaFoldDB" id="V3ZUC6"/>
<dbReference type="HOGENOM" id="CLU_1717802_0_0_1"/>
<dbReference type="KEGG" id="lgi:LOTGIDRAFT_168601"/>
<accession>V3ZUC6</accession>
<feature type="compositionally biased region" description="Basic and acidic residues" evidence="1">
    <location>
        <begin position="115"/>
        <end position="127"/>
    </location>
</feature>
<dbReference type="GeneID" id="20240929"/>
<gene>
    <name evidence="2" type="ORF">LOTGIDRAFT_168601</name>
</gene>
<keyword evidence="3" id="KW-1185">Reference proteome</keyword>
<feature type="compositionally biased region" description="Basic residues" evidence="1">
    <location>
        <begin position="62"/>
        <end position="75"/>
    </location>
</feature>
<feature type="non-terminal residue" evidence="2">
    <location>
        <position position="1"/>
    </location>
</feature>
<dbReference type="EMBL" id="KB203470">
    <property type="protein sequence ID" value="ESO84531.1"/>
    <property type="molecule type" value="Genomic_DNA"/>
</dbReference>
<name>V3ZUC6_LOTGI</name>
<feature type="region of interest" description="Disordered" evidence="1">
    <location>
        <begin position="48"/>
        <end position="153"/>
    </location>
</feature>
<dbReference type="Proteomes" id="UP000030746">
    <property type="component" value="Unassembled WGS sequence"/>
</dbReference>
<dbReference type="CTD" id="20240929"/>
<evidence type="ECO:0000313" key="3">
    <source>
        <dbReference type="Proteomes" id="UP000030746"/>
    </source>
</evidence>